<comment type="caution">
    <text evidence="2">The sequence shown here is derived from an EMBL/GenBank/DDBJ whole genome shotgun (WGS) entry which is preliminary data.</text>
</comment>
<evidence type="ECO:0008006" key="4">
    <source>
        <dbReference type="Google" id="ProtNLM"/>
    </source>
</evidence>
<protein>
    <recommendedName>
        <fullName evidence="4">Ig-like domain-containing protein</fullName>
    </recommendedName>
</protein>
<gene>
    <name evidence="2" type="ORF">J2S66_000970</name>
</gene>
<name>A0ABU1PPT3_9PSEU</name>
<dbReference type="RefSeq" id="WP_310304246.1">
    <property type="nucleotide sequence ID" value="NZ_BAAAXB010000001.1"/>
</dbReference>
<keyword evidence="3" id="KW-1185">Reference proteome</keyword>
<organism evidence="2 3">
    <name type="scientific">Saccharothrix longispora</name>
    <dbReference type="NCBI Taxonomy" id="33920"/>
    <lineage>
        <taxon>Bacteria</taxon>
        <taxon>Bacillati</taxon>
        <taxon>Actinomycetota</taxon>
        <taxon>Actinomycetes</taxon>
        <taxon>Pseudonocardiales</taxon>
        <taxon>Pseudonocardiaceae</taxon>
        <taxon>Saccharothrix</taxon>
    </lineage>
</organism>
<proteinExistence type="predicted"/>
<evidence type="ECO:0000256" key="1">
    <source>
        <dbReference type="SAM" id="SignalP"/>
    </source>
</evidence>
<accession>A0ABU1PPT3</accession>
<evidence type="ECO:0000313" key="3">
    <source>
        <dbReference type="Proteomes" id="UP001268819"/>
    </source>
</evidence>
<feature type="signal peptide" evidence="1">
    <location>
        <begin position="1"/>
        <end position="26"/>
    </location>
</feature>
<reference evidence="2 3" key="1">
    <citation type="submission" date="2023-07" db="EMBL/GenBank/DDBJ databases">
        <title>Sequencing the genomes of 1000 actinobacteria strains.</title>
        <authorList>
            <person name="Klenk H.-P."/>
        </authorList>
    </citation>
    <scope>NUCLEOTIDE SEQUENCE [LARGE SCALE GENOMIC DNA]</scope>
    <source>
        <strain evidence="2 3">DSM 43749</strain>
    </source>
</reference>
<evidence type="ECO:0000313" key="2">
    <source>
        <dbReference type="EMBL" id="MDR6592586.1"/>
    </source>
</evidence>
<sequence>MHRFAVLSSLSAIIVSFSPQAPVAHAALPTLMFCGPGSGSSEFTPGLTTTPRPTRITGSGDLGPCVGDDRVTGATFTFHATSPAFSCTAGDAEGTIEITWAPVGETSTVDYVVNRSVRPDDQMVSITKGTISQGRYAGAAFTGESVIVPPPPGACLAEPGVPNAVGTGAAVVIL</sequence>
<dbReference type="Proteomes" id="UP001268819">
    <property type="component" value="Unassembled WGS sequence"/>
</dbReference>
<dbReference type="EMBL" id="JAVDSG010000001">
    <property type="protein sequence ID" value="MDR6592586.1"/>
    <property type="molecule type" value="Genomic_DNA"/>
</dbReference>
<feature type="chain" id="PRO_5046628582" description="Ig-like domain-containing protein" evidence="1">
    <location>
        <begin position="27"/>
        <end position="174"/>
    </location>
</feature>
<keyword evidence="1" id="KW-0732">Signal</keyword>